<name>A0A0J8VDV2_9GAMM</name>
<gene>
    <name evidence="2" type="ORF">C9I94_12165</name>
</gene>
<accession>A0A0J8VDV2</accession>
<dbReference type="AlphaFoldDB" id="A0A0J8VDV2"/>
<feature type="transmembrane region" description="Helical" evidence="1">
    <location>
        <begin position="79"/>
        <end position="100"/>
    </location>
</feature>
<dbReference type="OrthoDB" id="5879731at2"/>
<feature type="transmembrane region" description="Helical" evidence="1">
    <location>
        <begin position="45"/>
        <end position="67"/>
    </location>
</feature>
<comment type="caution">
    <text evidence="2">The sequence shown here is derived from an EMBL/GenBank/DDBJ whole genome shotgun (WGS) entry which is preliminary data.</text>
</comment>
<organism evidence="2 3">
    <name type="scientific">Photobacterium swingsii</name>
    <dbReference type="NCBI Taxonomy" id="680026"/>
    <lineage>
        <taxon>Bacteria</taxon>
        <taxon>Pseudomonadati</taxon>
        <taxon>Pseudomonadota</taxon>
        <taxon>Gammaproteobacteria</taxon>
        <taxon>Vibrionales</taxon>
        <taxon>Vibrionaceae</taxon>
        <taxon>Photobacterium</taxon>
    </lineage>
</organism>
<evidence type="ECO:0000313" key="3">
    <source>
        <dbReference type="Proteomes" id="UP000240481"/>
    </source>
</evidence>
<keyword evidence="1" id="KW-0812">Transmembrane</keyword>
<keyword evidence="3" id="KW-1185">Reference proteome</keyword>
<evidence type="ECO:0000313" key="2">
    <source>
        <dbReference type="EMBL" id="PSW24090.1"/>
    </source>
</evidence>
<sequence>MKYTLDTVKQYTSTLALRVLGCIVTVCLLRNLDAFILAFSYNQLGIVPVVITVLVLMSGIMASVGLLNGRHWGFLPLYFFIPAATMFFSFSLVPFVPLFFPVEIRAYIVLALNVSILLYAVFLLLKKMDPPIDLHSQ</sequence>
<keyword evidence="1" id="KW-0472">Membrane</keyword>
<reference evidence="2 3" key="1">
    <citation type="submission" date="2018-01" db="EMBL/GenBank/DDBJ databases">
        <title>Whole genome sequencing of Histamine producing bacteria.</title>
        <authorList>
            <person name="Butler K."/>
        </authorList>
    </citation>
    <scope>NUCLEOTIDE SEQUENCE [LARGE SCALE GENOMIC DNA]</scope>
    <source>
        <strain evidence="2 3">DSM 24669</strain>
    </source>
</reference>
<dbReference type="EMBL" id="PYLZ01000006">
    <property type="protein sequence ID" value="PSW24090.1"/>
    <property type="molecule type" value="Genomic_DNA"/>
</dbReference>
<evidence type="ECO:0000256" key="1">
    <source>
        <dbReference type="SAM" id="Phobius"/>
    </source>
</evidence>
<dbReference type="Proteomes" id="UP000240481">
    <property type="component" value="Unassembled WGS sequence"/>
</dbReference>
<feature type="transmembrane region" description="Helical" evidence="1">
    <location>
        <begin position="15"/>
        <end position="39"/>
    </location>
</feature>
<protein>
    <submittedName>
        <fullName evidence="2">Uncharacterized protein</fullName>
    </submittedName>
</protein>
<keyword evidence="1" id="KW-1133">Transmembrane helix</keyword>
<proteinExistence type="predicted"/>
<feature type="transmembrane region" description="Helical" evidence="1">
    <location>
        <begin position="106"/>
        <end position="125"/>
    </location>
</feature>